<protein>
    <submittedName>
        <fullName evidence="5">DUF6531 domain-containing protein</fullName>
    </submittedName>
</protein>
<sequence length="1334" mass="151775">MQKFTANDGSVYIIAADIAEGVGGQPLEWDGASDYASWIQNTFQRSLDEDRQRWASLSGQKSASADQVGEAGEYLPQIGQRLEAGELKVRKLPSEAPPSNGTWLDKVGAVFARLQEYQSPSIADADAASEPGGVSGGLIGADVADADLQGDPVAPATGEEVLDIADFTVPAPMPLTWQRRYRSGNCDRDLGFGAGWSVDCLRYIWVEEEGIRVLDHEGRVVPFQSLSPGQIGWQVSAGMRLEYKHDSRMVLTEKDGTAWRFSTTDNHLWHPVSVQNLRGQQWRFQYDRDHRLDRIEIAPERHLQLQWTRPGPDARVLLSKILLCQDDHRSVLATYDYSDEGDLIASNSHHGRETYHYQGHLLARRELPTGYGFRFRWQGHGPGARCLHSRGDDGHHEFHFDYQPDKYQTAVTDAFGNTQIFHYDEQGRIIARQEPDGATYQWAYDDSSGLLEAYRLPDGRTTRYGYDAWGRKVVEEQPDGRQHRWHYSAMGFCTGEQTPDGLITRRQFDSIGRLLSEERPDGSQWRYQYDANGWMTKATSDTGEIRRIGYSPNGEVVADERQGNLHRYAFDPQGRVAGTLQQDLVTEYDYEGAKLLAVHQYPEQAPEQRRSRQFGYNDSGLLTTYTNAVGNTHRYDYAQLARPFAYRRPDGHSVGYDYDLEERLTRVTRADGNQWQLGWNARGKVERCQAPDGRDIRFHYNEAGEIIRREHPDVWVQTVERDEGGRVTTQTSQGKDRAPVTRHYQYDKYGRRTHASCADRKVRWTWNNKGQVTEHHQDQHTTSYTYTTGGHLETISFPDGTNVQYRYDKHGNWTHLDINGQPAIRRTLDTQGRETERQAGNNKQTQIHDRYGCLIKRRWQGTTPATRRYRWDAESRVEAVIDSQNGETYYERDPQGQLIRENDITYRYDLGGNRIPEGGKVENDRLIETNNDKREYDALGAEIRVIGKTTEHRKFDAEGQLIEVKKPGIHVVYGYDGLGRRAWRKSEAGTTSYLWHNNVLMGEQAPEGQWQWYIRDPKTDEPLLTLIDGQPHFYELDWRMMPIRLWSSEGELVWQANADAWGYCRPEMPKGYVHQPIRLPGQFEDEFTGIVQNRFREYQPTLGRYLTPDPIVLDGGANSFRYTKNPADYIDDLGLEQSSISPNDIAISERRGSEDLVGVEKIDVGMESGEQGVKTVSPATQPSASGYRSVSPDPGLPQHASEGSSLNLFKPGSLEDLAIGRENADSPNEYEVFAHGDQATVFDDIEGERVPLSAQELADRIRADSAYDQGMPVRLGSCNTGKGQENIAQELANELDAKVIAPNRYYHPANYSLDNQVRGRWGFPKGEWVVFEPK</sequence>
<accession>A0ABV8QDK6</accession>
<evidence type="ECO:0000256" key="1">
    <source>
        <dbReference type="ARBA" id="ARBA00022737"/>
    </source>
</evidence>
<dbReference type="Proteomes" id="UP001595798">
    <property type="component" value="Unassembled WGS sequence"/>
</dbReference>
<proteinExistence type="predicted"/>
<feature type="region of interest" description="Disordered" evidence="2">
    <location>
        <begin position="1168"/>
        <end position="1208"/>
    </location>
</feature>
<dbReference type="Pfam" id="PF20148">
    <property type="entry name" value="DUF6531"/>
    <property type="match status" value="1"/>
</dbReference>
<dbReference type="Pfam" id="PF05593">
    <property type="entry name" value="RHS_repeat"/>
    <property type="match status" value="3"/>
</dbReference>
<dbReference type="InterPro" id="IPR006530">
    <property type="entry name" value="YD"/>
</dbReference>
<dbReference type="EMBL" id="JBHSDI010000001">
    <property type="protein sequence ID" value="MFC4258067.1"/>
    <property type="molecule type" value="Genomic_DNA"/>
</dbReference>
<evidence type="ECO:0000313" key="6">
    <source>
        <dbReference type="Proteomes" id="UP001595798"/>
    </source>
</evidence>
<evidence type="ECO:0000259" key="4">
    <source>
        <dbReference type="Pfam" id="PF25023"/>
    </source>
</evidence>
<organism evidence="5 6">
    <name type="scientific">Marinobacter lacisalsi</name>
    <dbReference type="NCBI Taxonomy" id="475979"/>
    <lineage>
        <taxon>Bacteria</taxon>
        <taxon>Pseudomonadati</taxon>
        <taxon>Pseudomonadota</taxon>
        <taxon>Gammaproteobacteria</taxon>
        <taxon>Pseudomonadales</taxon>
        <taxon>Marinobacteraceae</taxon>
        <taxon>Marinobacter</taxon>
    </lineage>
</organism>
<dbReference type="InterPro" id="IPR031325">
    <property type="entry name" value="RHS_repeat"/>
</dbReference>
<dbReference type="PANTHER" id="PTHR32305:SF15">
    <property type="entry name" value="PROTEIN RHSA-RELATED"/>
    <property type="match status" value="1"/>
</dbReference>
<dbReference type="RefSeq" id="WP_379885399.1">
    <property type="nucleotide sequence ID" value="NZ_JBHSDI010000001.1"/>
</dbReference>
<gene>
    <name evidence="5" type="ORF">ACFOZ5_03350</name>
</gene>
<dbReference type="InterPro" id="IPR022385">
    <property type="entry name" value="Rhs_assc_core"/>
</dbReference>
<dbReference type="SUPFAM" id="SSF50956">
    <property type="entry name" value="Thermostable phytase (3-phytase)"/>
    <property type="match status" value="1"/>
</dbReference>
<feature type="domain" description="Teneurin-like YD-shell" evidence="4">
    <location>
        <begin position="609"/>
        <end position="731"/>
    </location>
</feature>
<dbReference type="Pfam" id="PF25023">
    <property type="entry name" value="TEN_YD-shell"/>
    <property type="match status" value="3"/>
</dbReference>
<keyword evidence="6" id="KW-1185">Reference proteome</keyword>
<dbReference type="PANTHER" id="PTHR32305">
    <property type="match status" value="1"/>
</dbReference>
<feature type="domain" description="DUF6531" evidence="3">
    <location>
        <begin position="150"/>
        <end position="223"/>
    </location>
</feature>
<comment type="caution">
    <text evidence="5">The sequence shown here is derived from an EMBL/GenBank/DDBJ whole genome shotgun (WGS) entry which is preliminary data.</text>
</comment>
<evidence type="ECO:0000256" key="2">
    <source>
        <dbReference type="SAM" id="MobiDB-lite"/>
    </source>
</evidence>
<feature type="domain" description="Teneurin-like YD-shell" evidence="4">
    <location>
        <begin position="845"/>
        <end position="1111"/>
    </location>
</feature>
<reference evidence="6" key="1">
    <citation type="journal article" date="2019" name="Int. J. Syst. Evol. Microbiol.">
        <title>The Global Catalogue of Microorganisms (GCM) 10K type strain sequencing project: providing services to taxonomists for standard genome sequencing and annotation.</title>
        <authorList>
            <consortium name="The Broad Institute Genomics Platform"/>
            <consortium name="The Broad Institute Genome Sequencing Center for Infectious Disease"/>
            <person name="Wu L."/>
            <person name="Ma J."/>
        </authorList>
    </citation>
    <scope>NUCLEOTIDE SEQUENCE [LARGE SCALE GENOMIC DNA]</scope>
    <source>
        <strain evidence="6">CECT 7297</strain>
    </source>
</reference>
<dbReference type="NCBIfam" id="TIGR03696">
    <property type="entry name" value="Rhs_assc_core"/>
    <property type="match status" value="1"/>
</dbReference>
<dbReference type="InterPro" id="IPR045351">
    <property type="entry name" value="DUF6531"/>
</dbReference>
<feature type="compositionally biased region" description="Polar residues" evidence="2">
    <location>
        <begin position="1177"/>
        <end position="1188"/>
    </location>
</feature>
<dbReference type="Gene3D" id="2.180.10.10">
    <property type="entry name" value="RHS repeat-associated core"/>
    <property type="match status" value="2"/>
</dbReference>
<dbReference type="InterPro" id="IPR056823">
    <property type="entry name" value="TEN-like_YD-shell"/>
</dbReference>
<keyword evidence="1" id="KW-0677">Repeat</keyword>
<name>A0ABV8QDK6_9GAMM</name>
<evidence type="ECO:0000313" key="5">
    <source>
        <dbReference type="EMBL" id="MFC4258067.1"/>
    </source>
</evidence>
<evidence type="ECO:0000259" key="3">
    <source>
        <dbReference type="Pfam" id="PF20148"/>
    </source>
</evidence>
<dbReference type="InterPro" id="IPR050708">
    <property type="entry name" value="T6SS_VgrG/RHS"/>
</dbReference>
<dbReference type="PRINTS" id="PR00394">
    <property type="entry name" value="RHSPROTEIN"/>
</dbReference>
<feature type="domain" description="Teneurin-like YD-shell" evidence="4">
    <location>
        <begin position="743"/>
        <end position="814"/>
    </location>
</feature>
<dbReference type="NCBIfam" id="TIGR01643">
    <property type="entry name" value="YD_repeat_2x"/>
    <property type="match status" value="6"/>
</dbReference>